<evidence type="ECO:0000259" key="14">
    <source>
        <dbReference type="PROSITE" id="PS50089"/>
    </source>
</evidence>
<dbReference type="InterPro" id="IPR017907">
    <property type="entry name" value="Znf_RING_CS"/>
</dbReference>
<evidence type="ECO:0000256" key="6">
    <source>
        <dbReference type="ARBA" id="ARBA00022806"/>
    </source>
</evidence>
<dbReference type="InterPro" id="IPR019786">
    <property type="entry name" value="Zinc_finger_PHD-type_CS"/>
</dbReference>
<dbReference type="Pfam" id="PF00176">
    <property type="entry name" value="SNF2-rel_dom"/>
    <property type="match status" value="1"/>
</dbReference>
<dbReference type="SMART" id="SM00184">
    <property type="entry name" value="RING"/>
    <property type="match status" value="2"/>
</dbReference>
<dbReference type="SUPFAM" id="SSF57903">
    <property type="entry name" value="FYVE/PHD zinc finger"/>
    <property type="match status" value="1"/>
</dbReference>
<dbReference type="GO" id="GO:0006289">
    <property type="term" value="P:nucleotide-excision repair"/>
    <property type="evidence" value="ECO:0007669"/>
    <property type="project" value="TreeGrafter"/>
</dbReference>
<feature type="region of interest" description="Disordered" evidence="11">
    <location>
        <begin position="63"/>
        <end position="165"/>
    </location>
</feature>
<dbReference type="InterPro" id="IPR049730">
    <property type="entry name" value="SNF2/RAD54-like_C"/>
</dbReference>
<dbReference type="Gene3D" id="3.40.50.10810">
    <property type="entry name" value="Tandem AAA-ATPase domain"/>
    <property type="match status" value="2"/>
</dbReference>
<dbReference type="CDD" id="cd18793">
    <property type="entry name" value="SF2_C_SNF"/>
    <property type="match status" value="1"/>
</dbReference>
<dbReference type="GO" id="GO:0003677">
    <property type="term" value="F:DNA binding"/>
    <property type="evidence" value="ECO:0007669"/>
    <property type="project" value="InterPro"/>
</dbReference>
<dbReference type="PANTHER" id="PTHR45626">
    <property type="entry name" value="TRANSCRIPTION TERMINATION FACTOR 2-RELATED"/>
    <property type="match status" value="1"/>
</dbReference>
<keyword evidence="9" id="KW-0539">Nucleus</keyword>
<feature type="region of interest" description="Disordered" evidence="11">
    <location>
        <begin position="450"/>
        <end position="485"/>
    </location>
</feature>
<protein>
    <submittedName>
        <fullName evidence="17">PREDICTED: similar to SNF2 domaincontaining protein</fullName>
    </submittedName>
</protein>
<dbReference type="PROSITE" id="PS50089">
    <property type="entry name" value="ZF_RING_2"/>
    <property type="match status" value="1"/>
</dbReference>
<dbReference type="InterPro" id="IPR001510">
    <property type="entry name" value="Znf_PARP"/>
</dbReference>
<dbReference type="InterPro" id="IPR011011">
    <property type="entry name" value="Znf_FYVE_PHD"/>
</dbReference>
<evidence type="ECO:0000256" key="10">
    <source>
        <dbReference type="PROSITE-ProRule" id="PRU00175"/>
    </source>
</evidence>
<dbReference type="InterPro" id="IPR000330">
    <property type="entry name" value="SNF2_N"/>
</dbReference>
<dbReference type="InterPro" id="IPR036957">
    <property type="entry name" value="Znf_PARP_sf"/>
</dbReference>
<evidence type="ECO:0000256" key="3">
    <source>
        <dbReference type="ARBA" id="ARBA00022741"/>
    </source>
</evidence>
<dbReference type="GO" id="GO:0004386">
    <property type="term" value="F:helicase activity"/>
    <property type="evidence" value="ECO:0007669"/>
    <property type="project" value="UniProtKB-KW"/>
</dbReference>
<dbReference type="InterPro" id="IPR038718">
    <property type="entry name" value="SNF2-like_sf"/>
</dbReference>
<evidence type="ECO:0000256" key="7">
    <source>
        <dbReference type="ARBA" id="ARBA00022833"/>
    </source>
</evidence>
<evidence type="ECO:0000256" key="8">
    <source>
        <dbReference type="ARBA" id="ARBA00022840"/>
    </source>
</evidence>
<dbReference type="PANTHER" id="PTHR45626:SF12">
    <property type="entry name" value="DNA REPAIR PROTEIN RAD16"/>
    <property type="match status" value="1"/>
</dbReference>
<dbReference type="InterPro" id="IPR050628">
    <property type="entry name" value="SNF2_RAD54_helicase_TF"/>
</dbReference>
<accession>F0WWR7</accession>
<dbReference type="SUPFAM" id="SSF57850">
    <property type="entry name" value="RING/U-box"/>
    <property type="match status" value="1"/>
</dbReference>
<name>F0WWR7_9STRA</name>
<feature type="domain" description="Helicase ATP-binding" evidence="15">
    <location>
        <begin position="310"/>
        <end position="551"/>
    </location>
</feature>
<dbReference type="PROSITE" id="PS01359">
    <property type="entry name" value="ZF_PHD_1"/>
    <property type="match status" value="1"/>
</dbReference>
<keyword evidence="5" id="KW-0378">Hydrolase</keyword>
<dbReference type="PROSITE" id="PS50064">
    <property type="entry name" value="ZF_PARP_2"/>
    <property type="match status" value="1"/>
</dbReference>
<feature type="compositionally biased region" description="Pro residues" evidence="11">
    <location>
        <begin position="150"/>
        <end position="159"/>
    </location>
</feature>
<dbReference type="PROSITE" id="PS50016">
    <property type="entry name" value="ZF_PHD_2"/>
    <property type="match status" value="1"/>
</dbReference>
<feature type="compositionally biased region" description="Polar residues" evidence="11">
    <location>
        <begin position="69"/>
        <end position="83"/>
    </location>
</feature>
<dbReference type="InterPro" id="IPR019787">
    <property type="entry name" value="Znf_PHD-finger"/>
</dbReference>
<reference evidence="17" key="2">
    <citation type="submission" date="2011-02" db="EMBL/GenBank/DDBJ databases">
        <authorList>
            <person name="MacLean D."/>
        </authorList>
    </citation>
    <scope>NUCLEOTIDE SEQUENCE</scope>
</reference>
<reference evidence="17" key="1">
    <citation type="journal article" date="2011" name="PLoS Biol.">
        <title>Gene gain and loss during evolution of obligate parasitism in the white rust pathogen of Arabidopsis thaliana.</title>
        <authorList>
            <person name="Kemen E."/>
            <person name="Gardiner A."/>
            <person name="Schultz-Larsen T."/>
            <person name="Kemen A.C."/>
            <person name="Balmuth A.L."/>
            <person name="Robert-Seilaniantz A."/>
            <person name="Bailey K."/>
            <person name="Holub E."/>
            <person name="Studholme D.J."/>
            <person name="Maclean D."/>
            <person name="Jones J.D."/>
        </authorList>
    </citation>
    <scope>NUCLEOTIDE SEQUENCE</scope>
</reference>
<comment type="subcellular location">
    <subcellularLocation>
        <location evidence="1">Nucleus</location>
    </subcellularLocation>
</comment>
<dbReference type="SMART" id="SM00487">
    <property type="entry name" value="DEXDc"/>
    <property type="match status" value="1"/>
</dbReference>
<feature type="domain" description="PHD-type" evidence="12">
    <location>
        <begin position="9"/>
        <end position="58"/>
    </location>
</feature>
<proteinExistence type="predicted"/>
<dbReference type="Gene3D" id="3.30.1740.10">
    <property type="entry name" value="Zinc finger, PARP-type"/>
    <property type="match status" value="1"/>
</dbReference>
<keyword evidence="8" id="KW-0067">ATP-binding</keyword>
<dbReference type="GO" id="GO:0008094">
    <property type="term" value="F:ATP-dependent activity, acting on DNA"/>
    <property type="evidence" value="ECO:0007669"/>
    <property type="project" value="TreeGrafter"/>
</dbReference>
<evidence type="ECO:0000259" key="15">
    <source>
        <dbReference type="PROSITE" id="PS51192"/>
    </source>
</evidence>
<gene>
    <name evidence="17" type="primary">AlNc14C330G10681</name>
    <name evidence="17" type="ORF">ALNC14_120380</name>
</gene>
<dbReference type="GO" id="GO:0016787">
    <property type="term" value="F:hydrolase activity"/>
    <property type="evidence" value="ECO:0007669"/>
    <property type="project" value="UniProtKB-KW"/>
</dbReference>
<keyword evidence="7" id="KW-0862">Zinc</keyword>
<evidence type="ECO:0000259" key="13">
    <source>
        <dbReference type="PROSITE" id="PS50064"/>
    </source>
</evidence>
<feature type="compositionally biased region" description="Acidic residues" evidence="11">
    <location>
        <begin position="103"/>
        <end position="116"/>
    </location>
</feature>
<keyword evidence="3" id="KW-0547">Nucleotide-binding</keyword>
<dbReference type="GO" id="GO:0005634">
    <property type="term" value="C:nucleus"/>
    <property type="evidence" value="ECO:0007669"/>
    <property type="project" value="UniProtKB-SubCell"/>
</dbReference>
<feature type="compositionally biased region" description="Basic residues" evidence="11">
    <location>
        <begin position="88"/>
        <end position="97"/>
    </location>
</feature>
<dbReference type="Gene3D" id="3.30.40.10">
    <property type="entry name" value="Zinc/RING finger domain, C3HC4 (zinc finger)"/>
    <property type="match status" value="2"/>
</dbReference>
<sequence>MPPKSGRECKRCCVCKMANARVLLCCVECDCEYHLSCINPPLRCRPQRAWKCPHCELPIATSPPPPRIRNTQKPSRLRNTQISESKRVLRPRNKRKREIVDHNDEDIACDSSDSDDPPFHPQRPSRSRYHPSSSSDSSESDIPIASPRPNSTPNPSPPPPRRDSLQLEAESDSIDAEEPYKGPRYFLEYSNNNRSKCKSCDGKLFKDGLRVGVRIRNSLFGLMHLQCTQICSSDPETASFTGLNALSPMDRKLVLDHMLENHSKGLQDEREELQDTDFCIRTRMEEMEPPSTLTATLLPYQREALYWMNAQENSIYRGGILADEMGMGKTVQAISLILRNTRDSNDSNEIIGGTLVVCPLVAVTQWKSEIERFVKRDHLSIYIHHGGKRMESPSKIASYDIVLTTYSILEAEIRSTLSIAKVPCAYCSKSFLPDKLMLHNKYFCGPNAKRTGLQSKQSRKSMEKRSPPPKKANAKAKANKKPLPNLKRSPLHRIHWTRIVLDEAHYIKDRRCNTAKSVFLLNASYRWCLTGTPLQNRIGELFSLIRFLRIDKFAYYHCTQCACQLLDFTMDAGKCVECSHSALMHYSYFNKKIVIPIQAFGYVAEGKLALLRLQNEILHHILLRRTKVSRADDICLPPKLIRVRRDAMDDRENDFYQAIYTQSRAQFDTYVSSGTLLNNYAHIFDLLMRLRQAVDHPYLVIYSKSNPAITSNASTSSVCGFCHEQAENSVVSSCTHTFCRECVKMYLESLMMDAVATCPTCDSPLTVDINAPARPIFKKKSILSRIDTTSFQTSTKIEALFQELDMMKTRDPSGKAIVFSQFVNMLDLIQFRLKLGGIPCVTLSGNMSMDARDRILESFRSDVNVTTLLISLKAGGVALNLTIASHIFLMDPWWNPAAESQAIDRTHRLGQFKPIQATHFIIAGSIEDRILQLQDKKRLIFDATVGGNVGSLTRLTIEDLRFLFSK</sequence>
<dbReference type="PROSITE" id="PS51192">
    <property type="entry name" value="HELICASE_ATP_BIND_1"/>
    <property type="match status" value="1"/>
</dbReference>
<evidence type="ECO:0000256" key="5">
    <source>
        <dbReference type="ARBA" id="ARBA00022801"/>
    </source>
</evidence>
<evidence type="ECO:0000256" key="1">
    <source>
        <dbReference type="ARBA" id="ARBA00004123"/>
    </source>
</evidence>
<dbReference type="InterPro" id="IPR018957">
    <property type="entry name" value="Znf_C3HC4_RING-type"/>
</dbReference>
<dbReference type="EMBL" id="FR824375">
    <property type="protein sequence ID" value="CCA25894.1"/>
    <property type="molecule type" value="Genomic_DNA"/>
</dbReference>
<dbReference type="HOGENOM" id="CLU_000315_2_10_1"/>
<evidence type="ECO:0000256" key="2">
    <source>
        <dbReference type="ARBA" id="ARBA00022723"/>
    </source>
</evidence>
<evidence type="ECO:0000259" key="12">
    <source>
        <dbReference type="PROSITE" id="PS50016"/>
    </source>
</evidence>
<keyword evidence="2" id="KW-0479">Metal-binding</keyword>
<dbReference type="PROSITE" id="PS00518">
    <property type="entry name" value="ZF_RING_1"/>
    <property type="match status" value="1"/>
</dbReference>
<evidence type="ECO:0000259" key="16">
    <source>
        <dbReference type="PROSITE" id="PS51194"/>
    </source>
</evidence>
<dbReference type="InterPro" id="IPR001841">
    <property type="entry name" value="Znf_RING"/>
</dbReference>
<feature type="domain" description="PARP-type" evidence="13">
    <location>
        <begin position="185"/>
        <end position="220"/>
    </location>
</feature>
<keyword evidence="4 10" id="KW-0863">Zinc-finger</keyword>
<evidence type="ECO:0000256" key="4">
    <source>
        <dbReference type="ARBA" id="ARBA00022771"/>
    </source>
</evidence>
<dbReference type="SMART" id="SM01336">
    <property type="entry name" value="zf-PARP"/>
    <property type="match status" value="1"/>
</dbReference>
<dbReference type="SMART" id="SM00490">
    <property type="entry name" value="HELICc"/>
    <property type="match status" value="1"/>
</dbReference>
<keyword evidence="6" id="KW-0347">Helicase</keyword>
<dbReference type="AlphaFoldDB" id="F0WWR7"/>
<dbReference type="SMART" id="SM00249">
    <property type="entry name" value="PHD"/>
    <property type="match status" value="2"/>
</dbReference>
<dbReference type="InterPro" id="IPR013083">
    <property type="entry name" value="Znf_RING/FYVE/PHD"/>
</dbReference>
<dbReference type="InterPro" id="IPR014001">
    <property type="entry name" value="Helicase_ATP-bd"/>
</dbReference>
<evidence type="ECO:0000256" key="11">
    <source>
        <dbReference type="SAM" id="MobiDB-lite"/>
    </source>
</evidence>
<dbReference type="InterPro" id="IPR001650">
    <property type="entry name" value="Helicase_C-like"/>
</dbReference>
<feature type="domain" description="RING-type" evidence="14">
    <location>
        <begin position="719"/>
        <end position="762"/>
    </location>
</feature>
<dbReference type="GO" id="GO:0005524">
    <property type="term" value="F:ATP binding"/>
    <property type="evidence" value="ECO:0007669"/>
    <property type="project" value="UniProtKB-KW"/>
</dbReference>
<dbReference type="InterPro" id="IPR027417">
    <property type="entry name" value="P-loop_NTPase"/>
</dbReference>
<evidence type="ECO:0000256" key="9">
    <source>
        <dbReference type="ARBA" id="ARBA00023242"/>
    </source>
</evidence>
<organism evidence="17">
    <name type="scientific">Albugo laibachii Nc14</name>
    <dbReference type="NCBI Taxonomy" id="890382"/>
    <lineage>
        <taxon>Eukaryota</taxon>
        <taxon>Sar</taxon>
        <taxon>Stramenopiles</taxon>
        <taxon>Oomycota</taxon>
        <taxon>Peronosporomycetes</taxon>
        <taxon>Albuginales</taxon>
        <taxon>Albuginaceae</taxon>
        <taxon>Albugo</taxon>
    </lineage>
</organism>
<dbReference type="SUPFAM" id="SSF52540">
    <property type="entry name" value="P-loop containing nucleoside triphosphate hydrolases"/>
    <property type="match status" value="2"/>
</dbReference>
<feature type="domain" description="Helicase C-terminal" evidence="16">
    <location>
        <begin position="799"/>
        <end position="961"/>
    </location>
</feature>
<dbReference type="CDD" id="cd18008">
    <property type="entry name" value="DEXDc_SHPRH-like"/>
    <property type="match status" value="1"/>
</dbReference>
<dbReference type="InterPro" id="IPR001965">
    <property type="entry name" value="Znf_PHD"/>
</dbReference>
<evidence type="ECO:0000313" key="17">
    <source>
        <dbReference type="EMBL" id="CCA25894.1"/>
    </source>
</evidence>
<dbReference type="Gene3D" id="3.40.50.300">
    <property type="entry name" value="P-loop containing nucleotide triphosphate hydrolases"/>
    <property type="match status" value="1"/>
</dbReference>
<dbReference type="Pfam" id="PF00271">
    <property type="entry name" value="Helicase_C"/>
    <property type="match status" value="1"/>
</dbReference>
<dbReference type="GO" id="GO:0008270">
    <property type="term" value="F:zinc ion binding"/>
    <property type="evidence" value="ECO:0007669"/>
    <property type="project" value="UniProtKB-KW"/>
</dbReference>
<feature type="compositionally biased region" description="Low complexity" evidence="11">
    <location>
        <begin position="130"/>
        <end position="149"/>
    </location>
</feature>
<dbReference type="SUPFAM" id="SSF57716">
    <property type="entry name" value="Glucocorticoid receptor-like (DNA-binding domain)"/>
    <property type="match status" value="1"/>
</dbReference>
<dbReference type="Pfam" id="PF00097">
    <property type="entry name" value="zf-C3HC4"/>
    <property type="match status" value="1"/>
</dbReference>
<dbReference type="PROSITE" id="PS51194">
    <property type="entry name" value="HELICASE_CTER"/>
    <property type="match status" value="1"/>
</dbReference>